<reference evidence="3 4" key="2">
    <citation type="journal article" date="2007" name="BMC Biol.">
        <title>A 100%-complete sequence reveals unusually simple genomic features in the hot-spring red alga Cyanidioschyzon merolae.</title>
        <authorList>
            <person name="Nozaki H."/>
            <person name="Takano H."/>
            <person name="Misumi O."/>
            <person name="Terasawa K."/>
            <person name="Matsuzaki M."/>
            <person name="Maruyama S."/>
            <person name="Nishida K."/>
            <person name="Yagisawa F."/>
            <person name="Yoshida Y."/>
            <person name="Fujiwara T."/>
            <person name="Takio S."/>
            <person name="Tamura K."/>
            <person name="Chung S.J."/>
            <person name="Nakamura S."/>
            <person name="Kuroiwa H."/>
            <person name="Tanaka K."/>
            <person name="Sato N."/>
            <person name="Kuroiwa T."/>
        </authorList>
    </citation>
    <scope>NUCLEOTIDE SEQUENCE [LARGE SCALE GENOMIC DNA]</scope>
    <source>
        <strain evidence="3 4">10D</strain>
    </source>
</reference>
<dbReference type="Proteomes" id="UP000007014">
    <property type="component" value="Chromosome 7"/>
</dbReference>
<gene>
    <name evidence="3" type="ORF">CYME_CMG202C</name>
</gene>
<feature type="compositionally biased region" description="Basic and acidic residues" evidence="1">
    <location>
        <begin position="203"/>
        <end position="227"/>
    </location>
</feature>
<feature type="compositionally biased region" description="Basic and acidic residues" evidence="1">
    <location>
        <begin position="101"/>
        <end position="110"/>
    </location>
</feature>
<accession>M1VBJ0</accession>
<feature type="compositionally biased region" description="Basic residues" evidence="1">
    <location>
        <begin position="1"/>
        <end position="13"/>
    </location>
</feature>
<organism evidence="3 4">
    <name type="scientific">Cyanidioschyzon merolae (strain NIES-3377 / 10D)</name>
    <name type="common">Unicellular red alga</name>
    <dbReference type="NCBI Taxonomy" id="280699"/>
    <lineage>
        <taxon>Eukaryota</taxon>
        <taxon>Rhodophyta</taxon>
        <taxon>Bangiophyceae</taxon>
        <taxon>Cyanidiales</taxon>
        <taxon>Cyanidiaceae</taxon>
        <taxon>Cyanidioschyzon</taxon>
    </lineage>
</organism>
<evidence type="ECO:0000313" key="3">
    <source>
        <dbReference type="EMBL" id="BAM79697.1"/>
    </source>
</evidence>
<dbReference type="OrthoDB" id="10495088at2759"/>
<dbReference type="AlphaFoldDB" id="M1VBJ0"/>
<keyword evidence="4" id="KW-1185">Reference proteome</keyword>
<dbReference type="STRING" id="280699.M1VBJ0"/>
<evidence type="ECO:0000259" key="2">
    <source>
        <dbReference type="Pfam" id="PF03126"/>
    </source>
</evidence>
<feature type="region of interest" description="Disordered" evidence="1">
    <location>
        <begin position="1"/>
        <end position="160"/>
    </location>
</feature>
<dbReference type="KEGG" id="cme:CYME_CMG202C"/>
<feature type="compositionally biased region" description="Acidic residues" evidence="1">
    <location>
        <begin position="136"/>
        <end position="158"/>
    </location>
</feature>
<dbReference type="Pfam" id="PF03126">
    <property type="entry name" value="Plus-3"/>
    <property type="match status" value="1"/>
</dbReference>
<feature type="region of interest" description="Disordered" evidence="1">
    <location>
        <begin position="203"/>
        <end position="322"/>
    </location>
</feature>
<protein>
    <recommendedName>
        <fullName evidence="2">Plus3 domain-containing protein</fullName>
    </recommendedName>
</protein>
<reference evidence="3 4" key="1">
    <citation type="journal article" date="2004" name="Nature">
        <title>Genome sequence of the ultrasmall unicellular red alga Cyanidioschyzon merolae 10D.</title>
        <authorList>
            <person name="Matsuzaki M."/>
            <person name="Misumi O."/>
            <person name="Shin-i T."/>
            <person name="Maruyama S."/>
            <person name="Takahara M."/>
            <person name="Miyagishima S."/>
            <person name="Mori T."/>
            <person name="Nishida K."/>
            <person name="Yagisawa F."/>
            <person name="Nishida K."/>
            <person name="Yoshida Y."/>
            <person name="Nishimura Y."/>
            <person name="Nakao S."/>
            <person name="Kobayashi T."/>
            <person name="Momoyama Y."/>
            <person name="Higashiyama T."/>
            <person name="Minoda A."/>
            <person name="Sano M."/>
            <person name="Nomoto H."/>
            <person name="Oishi K."/>
            <person name="Hayashi H."/>
            <person name="Ohta F."/>
            <person name="Nishizaka S."/>
            <person name="Haga S."/>
            <person name="Miura S."/>
            <person name="Morishita T."/>
            <person name="Kabeya Y."/>
            <person name="Terasawa K."/>
            <person name="Suzuki Y."/>
            <person name="Ishii Y."/>
            <person name="Asakawa S."/>
            <person name="Takano H."/>
            <person name="Ohta N."/>
            <person name="Kuroiwa H."/>
            <person name="Tanaka K."/>
            <person name="Shimizu N."/>
            <person name="Sugano S."/>
            <person name="Sato N."/>
            <person name="Nozaki H."/>
            <person name="Ogasawara N."/>
            <person name="Kohara Y."/>
            <person name="Kuroiwa T."/>
        </authorList>
    </citation>
    <scope>NUCLEOTIDE SEQUENCE [LARGE SCALE GENOMIC DNA]</scope>
    <source>
        <strain evidence="3 4">10D</strain>
    </source>
</reference>
<dbReference type="GeneID" id="16993137"/>
<name>M1VBJ0_CYAM1</name>
<feature type="compositionally biased region" description="Basic and acidic residues" evidence="1">
    <location>
        <begin position="248"/>
        <end position="257"/>
    </location>
</feature>
<dbReference type="Gene3D" id="3.90.70.200">
    <property type="entry name" value="Plus-3 domain"/>
    <property type="match status" value="1"/>
</dbReference>
<sequence>MRRSRGKSARRSRKLEPWELSSDDDEDGALASGSGDSDESFASVSDTERARAVNQVSTETSGRAMLRGKRVSGAAAAGSSTDDAGTLQDPESRVKRQRAARPKDDRRTGSDADTDNLVNADTAAEKAKEASTQDLSELEDIETEPEFDDGYDAEGYGDEQDRAHLLSLTAVERETILAERFERRQREYEAYLFRKALRERRRAAIDARKQQRDASSADKATLAERERAKKRTRKQALDALAQAKRRDKSSSRRRASDSEALSQASDLDESDWSATHPPGLSETDSVSDMPHGTDEEEDGAQRRRRGTLPVSASASVQRRTPVERSHGLLSKTMTFADLVDPQTGAPSPLVLTRGLVERFHQKPWFTRFALGSFVRVPLPPTASANATSSTPQQLQQYVLARVSAILKAPRLYPVPSTQVVEGGRPAPPFKVGFRIQAELCGRQRRFSVDQLSRHAPSELEWLHYEKRHQEQRLPLPSRDEVEALRAEKLAFMRGEIPATPEEIADFQAEFERLHPEAVNYARRITQVRAQLAHAQEAGDMEKQNALAAELERLAELETRYGQRPREGSSNEQVRDMLLSRRHHMPSTESKFTPQRPAPEAELPLAASLMLLKRTVEEQNAVELDPFARRVARGTSYFFTPSKATSSEAATDASASLESETRRSIGATGQPPPPPPPPREANIPANAHRAEALRELIPQIERWLWYGPLLEPLRNVELSSADEDVFLASRARFEHLRRAQGDASVAL</sequence>
<evidence type="ECO:0000313" key="4">
    <source>
        <dbReference type="Proteomes" id="UP000007014"/>
    </source>
</evidence>
<dbReference type="InterPro" id="IPR004343">
    <property type="entry name" value="Plus-3_dom"/>
</dbReference>
<proteinExistence type="predicted"/>
<dbReference type="RefSeq" id="XP_005535983.1">
    <property type="nucleotide sequence ID" value="XM_005535926.1"/>
</dbReference>
<feature type="compositionally biased region" description="Low complexity" evidence="1">
    <location>
        <begin position="643"/>
        <end position="657"/>
    </location>
</feature>
<dbReference type="EMBL" id="AP006489">
    <property type="protein sequence ID" value="BAM79697.1"/>
    <property type="molecule type" value="Genomic_DNA"/>
</dbReference>
<dbReference type="GO" id="GO:0003677">
    <property type="term" value="F:DNA binding"/>
    <property type="evidence" value="ECO:0007669"/>
    <property type="project" value="InterPro"/>
</dbReference>
<feature type="compositionally biased region" description="Pro residues" evidence="1">
    <location>
        <begin position="669"/>
        <end position="678"/>
    </location>
</feature>
<dbReference type="InterPro" id="IPR036128">
    <property type="entry name" value="Plus3-like_sf"/>
</dbReference>
<evidence type="ECO:0000256" key="1">
    <source>
        <dbReference type="SAM" id="MobiDB-lite"/>
    </source>
</evidence>
<dbReference type="SUPFAM" id="SSF159042">
    <property type="entry name" value="Plus3-like"/>
    <property type="match status" value="1"/>
</dbReference>
<feature type="domain" description="Plus3" evidence="2">
    <location>
        <begin position="350"/>
        <end position="467"/>
    </location>
</feature>
<feature type="region of interest" description="Disordered" evidence="1">
    <location>
        <begin position="642"/>
        <end position="682"/>
    </location>
</feature>
<feature type="compositionally biased region" description="Low complexity" evidence="1">
    <location>
        <begin position="72"/>
        <end position="86"/>
    </location>
</feature>